<protein>
    <submittedName>
        <fullName evidence="2">C2H2-type domain-containing protein</fullName>
    </submittedName>
</protein>
<evidence type="ECO:0000313" key="1">
    <source>
        <dbReference type="Proteomes" id="UP000887579"/>
    </source>
</evidence>
<accession>A0AC34F254</accession>
<sequence>MAANSMQNFMLSQTSSNSSGPSSEYAARFRMLNLNAMAPSLAAFGQNQYNKAMIPAFPFIRPDGPPPTNHRLSLGSTNHFERLMSSSSLSSARSSCSSSAGSIITNNSTTTSSSIRSSNVKKYRCDICDKTFSRSNTLITHKRIHTGEKPFRCEVCSRAFRQPGNLTRHRLTHTTVSFFTFKKCSKEM</sequence>
<name>A0AC34F254_9BILA</name>
<organism evidence="1 2">
    <name type="scientific">Panagrolaimus sp. ES5</name>
    <dbReference type="NCBI Taxonomy" id="591445"/>
    <lineage>
        <taxon>Eukaryota</taxon>
        <taxon>Metazoa</taxon>
        <taxon>Ecdysozoa</taxon>
        <taxon>Nematoda</taxon>
        <taxon>Chromadorea</taxon>
        <taxon>Rhabditida</taxon>
        <taxon>Tylenchina</taxon>
        <taxon>Panagrolaimomorpha</taxon>
        <taxon>Panagrolaimoidea</taxon>
        <taxon>Panagrolaimidae</taxon>
        <taxon>Panagrolaimus</taxon>
    </lineage>
</organism>
<reference evidence="2" key="1">
    <citation type="submission" date="2022-11" db="UniProtKB">
        <authorList>
            <consortium name="WormBaseParasite"/>
        </authorList>
    </citation>
    <scope>IDENTIFICATION</scope>
</reference>
<proteinExistence type="predicted"/>
<dbReference type="Proteomes" id="UP000887579">
    <property type="component" value="Unplaced"/>
</dbReference>
<evidence type="ECO:0000313" key="2">
    <source>
        <dbReference type="WBParaSite" id="ES5_v2.g10998.t1"/>
    </source>
</evidence>
<dbReference type="WBParaSite" id="ES5_v2.g10998.t1">
    <property type="protein sequence ID" value="ES5_v2.g10998.t1"/>
    <property type="gene ID" value="ES5_v2.g10998"/>
</dbReference>